<protein>
    <submittedName>
        <fullName evidence="3">Ig-like domain-containing protein</fullName>
    </submittedName>
</protein>
<evidence type="ECO:0000313" key="3">
    <source>
        <dbReference type="EMBL" id="GFY12184.1"/>
    </source>
</evidence>
<organism evidence="3 4">
    <name type="scientific">Trichonephila clavipes</name>
    <name type="common">Golden silk orbweaver</name>
    <name type="synonym">Nephila clavipes</name>
    <dbReference type="NCBI Taxonomy" id="2585209"/>
    <lineage>
        <taxon>Eukaryota</taxon>
        <taxon>Metazoa</taxon>
        <taxon>Ecdysozoa</taxon>
        <taxon>Arthropoda</taxon>
        <taxon>Chelicerata</taxon>
        <taxon>Arachnida</taxon>
        <taxon>Araneae</taxon>
        <taxon>Araneomorphae</taxon>
        <taxon>Entelegynae</taxon>
        <taxon>Araneoidea</taxon>
        <taxon>Nephilidae</taxon>
        <taxon>Trichonephila</taxon>
    </lineage>
</organism>
<keyword evidence="4" id="KW-1185">Reference proteome</keyword>
<gene>
    <name evidence="3" type="primary">AVEN_148495_1</name>
    <name evidence="3" type="ORF">TNCV_3097381</name>
</gene>
<comment type="caution">
    <text evidence="3">The sequence shown here is derived from an EMBL/GenBank/DDBJ whole genome shotgun (WGS) entry which is preliminary data.</text>
</comment>
<proteinExistence type="predicted"/>
<dbReference type="EMBL" id="BMAU01021310">
    <property type="protein sequence ID" value="GFY12184.1"/>
    <property type="molecule type" value="Genomic_DNA"/>
</dbReference>
<keyword evidence="1" id="KW-0732">Signal</keyword>
<sequence>MTMRLLGFAVVYCISLTIVSGGSGEPKIKSFHFSNELELGMRESVHCNVLYGDTPFEFAWFKDGQSLVDARGISIRKTDDYTSNLVILKVDADSNGNYTCRVSNSKGFDEKSSTLSVKGG</sequence>
<dbReference type="InterPro" id="IPR013098">
    <property type="entry name" value="Ig_I-set"/>
</dbReference>
<dbReference type="InterPro" id="IPR013783">
    <property type="entry name" value="Ig-like_fold"/>
</dbReference>
<evidence type="ECO:0000256" key="1">
    <source>
        <dbReference type="SAM" id="SignalP"/>
    </source>
</evidence>
<dbReference type="PROSITE" id="PS50835">
    <property type="entry name" value="IG_LIKE"/>
    <property type="match status" value="1"/>
</dbReference>
<dbReference type="SUPFAM" id="SSF48726">
    <property type="entry name" value="Immunoglobulin"/>
    <property type="match status" value="1"/>
</dbReference>
<feature type="signal peptide" evidence="1">
    <location>
        <begin position="1"/>
        <end position="24"/>
    </location>
</feature>
<dbReference type="Proteomes" id="UP000887159">
    <property type="component" value="Unassembled WGS sequence"/>
</dbReference>
<evidence type="ECO:0000313" key="4">
    <source>
        <dbReference type="Proteomes" id="UP000887159"/>
    </source>
</evidence>
<feature type="chain" id="PRO_5036466525" evidence="1">
    <location>
        <begin position="25"/>
        <end position="120"/>
    </location>
</feature>
<feature type="domain" description="Ig-like" evidence="2">
    <location>
        <begin position="26"/>
        <end position="116"/>
    </location>
</feature>
<dbReference type="InterPro" id="IPR007110">
    <property type="entry name" value="Ig-like_dom"/>
</dbReference>
<dbReference type="Gene3D" id="2.60.40.10">
    <property type="entry name" value="Immunoglobulins"/>
    <property type="match status" value="1"/>
</dbReference>
<dbReference type="InterPro" id="IPR036179">
    <property type="entry name" value="Ig-like_dom_sf"/>
</dbReference>
<evidence type="ECO:0000259" key="2">
    <source>
        <dbReference type="PROSITE" id="PS50835"/>
    </source>
</evidence>
<accession>A0A8X6VGT9</accession>
<dbReference type="FunFam" id="2.60.40.10:FF:000333">
    <property type="entry name" value="Down syndrome cell adhesion molecule"/>
    <property type="match status" value="1"/>
</dbReference>
<reference evidence="3" key="1">
    <citation type="submission" date="2020-08" db="EMBL/GenBank/DDBJ databases">
        <title>Multicomponent nature underlies the extraordinary mechanical properties of spider dragline silk.</title>
        <authorList>
            <person name="Kono N."/>
            <person name="Nakamura H."/>
            <person name="Mori M."/>
            <person name="Yoshida Y."/>
            <person name="Ohtoshi R."/>
            <person name="Malay A.D."/>
            <person name="Moran D.A.P."/>
            <person name="Tomita M."/>
            <person name="Numata K."/>
            <person name="Arakawa K."/>
        </authorList>
    </citation>
    <scope>NUCLEOTIDE SEQUENCE</scope>
</reference>
<dbReference type="Pfam" id="PF07679">
    <property type="entry name" value="I-set"/>
    <property type="match status" value="1"/>
</dbReference>
<dbReference type="AlphaFoldDB" id="A0A8X6VGT9"/>
<name>A0A8X6VGT9_TRICX</name>